<keyword evidence="1" id="KW-1133">Transmembrane helix</keyword>
<sequence length="123" mass="11614">MSLGVAAMATTLPVFLLAITGCGAALGVAGALTLIATQAVVRPERAGEASGVTKTVITTAAGLGVALSGDAAEAESGAAVDAALMAAGGCCLAGVALLLITPLTRIRPGGSHGGRSAADGRSD</sequence>
<name>A0A4D4LL79_STRVO</name>
<evidence type="ECO:0000313" key="3">
    <source>
        <dbReference type="Proteomes" id="UP000301309"/>
    </source>
</evidence>
<feature type="transmembrane region" description="Helical" evidence="1">
    <location>
        <begin position="82"/>
        <end position="100"/>
    </location>
</feature>
<reference evidence="2 3" key="1">
    <citation type="journal article" date="2020" name="Int. J. Syst. Evol. Microbiol.">
        <title>Reclassification of Streptomyces castelarensis and Streptomyces sporoclivatus as later heterotypic synonyms of Streptomyces antimycoticus.</title>
        <authorList>
            <person name="Komaki H."/>
            <person name="Tamura T."/>
        </authorList>
    </citation>
    <scope>NUCLEOTIDE SEQUENCE [LARGE SCALE GENOMIC DNA]</scope>
    <source>
        <strain evidence="2 3">NBRC 13459</strain>
    </source>
</reference>
<feature type="transmembrane region" description="Helical" evidence="1">
    <location>
        <begin position="12"/>
        <end position="36"/>
    </location>
</feature>
<keyword evidence="1" id="KW-0472">Membrane</keyword>
<dbReference type="InterPro" id="IPR036259">
    <property type="entry name" value="MFS_trans_sf"/>
</dbReference>
<evidence type="ECO:0000313" key="2">
    <source>
        <dbReference type="EMBL" id="GDY59198.1"/>
    </source>
</evidence>
<dbReference type="Proteomes" id="UP000301309">
    <property type="component" value="Unassembled WGS sequence"/>
</dbReference>
<dbReference type="SUPFAM" id="SSF103473">
    <property type="entry name" value="MFS general substrate transporter"/>
    <property type="match status" value="1"/>
</dbReference>
<dbReference type="EMBL" id="BJHW01000002">
    <property type="protein sequence ID" value="GDY59198.1"/>
    <property type="molecule type" value="Genomic_DNA"/>
</dbReference>
<keyword evidence="1" id="KW-0812">Transmembrane</keyword>
<organism evidence="2 3">
    <name type="scientific">Streptomyces violaceusniger</name>
    <dbReference type="NCBI Taxonomy" id="68280"/>
    <lineage>
        <taxon>Bacteria</taxon>
        <taxon>Bacillati</taxon>
        <taxon>Actinomycetota</taxon>
        <taxon>Actinomycetes</taxon>
        <taxon>Kitasatosporales</taxon>
        <taxon>Streptomycetaceae</taxon>
        <taxon>Streptomyces</taxon>
        <taxon>Streptomyces violaceusniger group</taxon>
    </lineage>
</organism>
<accession>A0A4D4LL79</accession>
<gene>
    <name evidence="2" type="ORF">SVIO_098210</name>
</gene>
<dbReference type="AlphaFoldDB" id="A0A4D4LL79"/>
<comment type="caution">
    <text evidence="2">The sequence shown here is derived from an EMBL/GenBank/DDBJ whole genome shotgun (WGS) entry which is preliminary data.</text>
</comment>
<evidence type="ECO:0000256" key="1">
    <source>
        <dbReference type="SAM" id="Phobius"/>
    </source>
</evidence>
<protein>
    <submittedName>
        <fullName evidence="2">Uncharacterized protein</fullName>
    </submittedName>
</protein>
<keyword evidence="3" id="KW-1185">Reference proteome</keyword>
<proteinExistence type="predicted"/>